<reference evidence="1 2" key="1">
    <citation type="journal article" date="2021" name="BMC Genomics">
        <title>Datura genome reveals duplications of psychoactive alkaloid biosynthetic genes and high mutation rate following tissue culture.</title>
        <authorList>
            <person name="Rajewski A."/>
            <person name="Carter-House D."/>
            <person name="Stajich J."/>
            <person name="Litt A."/>
        </authorList>
    </citation>
    <scope>NUCLEOTIDE SEQUENCE [LARGE SCALE GENOMIC DNA]</scope>
    <source>
        <strain evidence="1">AR-01</strain>
    </source>
</reference>
<dbReference type="Proteomes" id="UP000823775">
    <property type="component" value="Unassembled WGS sequence"/>
</dbReference>
<accession>A0ABS8RNI5</accession>
<proteinExistence type="predicted"/>
<evidence type="ECO:0000313" key="2">
    <source>
        <dbReference type="Proteomes" id="UP000823775"/>
    </source>
</evidence>
<organism evidence="1 2">
    <name type="scientific">Datura stramonium</name>
    <name type="common">Jimsonweed</name>
    <name type="synonym">Common thornapple</name>
    <dbReference type="NCBI Taxonomy" id="4076"/>
    <lineage>
        <taxon>Eukaryota</taxon>
        <taxon>Viridiplantae</taxon>
        <taxon>Streptophyta</taxon>
        <taxon>Embryophyta</taxon>
        <taxon>Tracheophyta</taxon>
        <taxon>Spermatophyta</taxon>
        <taxon>Magnoliopsida</taxon>
        <taxon>eudicotyledons</taxon>
        <taxon>Gunneridae</taxon>
        <taxon>Pentapetalae</taxon>
        <taxon>asterids</taxon>
        <taxon>lamiids</taxon>
        <taxon>Solanales</taxon>
        <taxon>Solanaceae</taxon>
        <taxon>Solanoideae</taxon>
        <taxon>Datureae</taxon>
        <taxon>Datura</taxon>
    </lineage>
</organism>
<dbReference type="EMBL" id="JACEIK010000031">
    <property type="protein sequence ID" value="MCD7447189.1"/>
    <property type="molecule type" value="Genomic_DNA"/>
</dbReference>
<protein>
    <submittedName>
        <fullName evidence="1">Uncharacterized protein</fullName>
    </submittedName>
</protein>
<sequence length="144" mass="15535">MGDRCSGGMTVAARTLPQSEALTNRPGDIPSDLLYKYSPRQDAPHQEKDVIVKVEDTSSIGEGEDTCNKPTGGVFSKGIDFIEFVVALLSEDDHCELQAGQVADEALSRATNVVNDSKVDLSIKGTRLPSLKMIFPGLSFLQVH</sequence>
<comment type="caution">
    <text evidence="1">The sequence shown here is derived from an EMBL/GenBank/DDBJ whole genome shotgun (WGS) entry which is preliminary data.</text>
</comment>
<name>A0ABS8RNI5_DATST</name>
<evidence type="ECO:0000313" key="1">
    <source>
        <dbReference type="EMBL" id="MCD7447189.1"/>
    </source>
</evidence>
<gene>
    <name evidence="1" type="ORF">HAX54_025535</name>
</gene>
<keyword evidence="2" id="KW-1185">Reference proteome</keyword>